<accession>A0A1D1W894</accession>
<keyword evidence="2" id="KW-1185">Reference proteome</keyword>
<dbReference type="AlphaFoldDB" id="A0A1D1W894"/>
<sequence length="126" mass="14169">MDDVSIHGEADAWKVLGSDIVTIHSNAPQNNVPRSHDLGAYCVQDDFHCSIILLRNEHTLVHGTKRCESDFEPIEPCIQQGNVCLYGTDYTAAKKEAHWAFHGKSKARRLQREDVSSTWATNFTNT</sequence>
<evidence type="ECO:0000313" key="1">
    <source>
        <dbReference type="EMBL" id="GAV07279.1"/>
    </source>
</evidence>
<protein>
    <submittedName>
        <fullName evidence="1">Uncharacterized protein</fullName>
    </submittedName>
</protein>
<gene>
    <name evidence="1" type="primary">RvY_17137-1</name>
    <name evidence="1" type="synonym">RvY_17137.1</name>
    <name evidence="1" type="ORF">RvY_17137</name>
</gene>
<evidence type="ECO:0000313" key="2">
    <source>
        <dbReference type="Proteomes" id="UP000186922"/>
    </source>
</evidence>
<reference evidence="1 2" key="1">
    <citation type="journal article" date="2016" name="Nat. Commun.">
        <title>Extremotolerant tardigrade genome and improved radiotolerance of human cultured cells by tardigrade-unique protein.</title>
        <authorList>
            <person name="Hashimoto T."/>
            <person name="Horikawa D.D."/>
            <person name="Saito Y."/>
            <person name="Kuwahara H."/>
            <person name="Kozuka-Hata H."/>
            <person name="Shin-I T."/>
            <person name="Minakuchi Y."/>
            <person name="Ohishi K."/>
            <person name="Motoyama A."/>
            <person name="Aizu T."/>
            <person name="Enomoto A."/>
            <person name="Kondo K."/>
            <person name="Tanaka S."/>
            <person name="Hara Y."/>
            <person name="Koshikawa S."/>
            <person name="Sagara H."/>
            <person name="Miura T."/>
            <person name="Yokobori S."/>
            <person name="Miyagawa K."/>
            <person name="Suzuki Y."/>
            <person name="Kubo T."/>
            <person name="Oyama M."/>
            <person name="Kohara Y."/>
            <person name="Fujiyama A."/>
            <person name="Arakawa K."/>
            <person name="Katayama T."/>
            <person name="Toyoda A."/>
            <person name="Kunieda T."/>
        </authorList>
    </citation>
    <scope>NUCLEOTIDE SEQUENCE [LARGE SCALE GENOMIC DNA]</scope>
    <source>
        <strain evidence="1 2">YOKOZUNA-1</strain>
    </source>
</reference>
<comment type="caution">
    <text evidence="1">The sequence shown here is derived from an EMBL/GenBank/DDBJ whole genome shotgun (WGS) entry which is preliminary data.</text>
</comment>
<dbReference type="Proteomes" id="UP000186922">
    <property type="component" value="Unassembled WGS sequence"/>
</dbReference>
<dbReference type="EMBL" id="BDGG01000015">
    <property type="protein sequence ID" value="GAV07279.1"/>
    <property type="molecule type" value="Genomic_DNA"/>
</dbReference>
<name>A0A1D1W894_RAMVA</name>
<organism evidence="1 2">
    <name type="scientific">Ramazzottius varieornatus</name>
    <name type="common">Water bear</name>
    <name type="synonym">Tardigrade</name>
    <dbReference type="NCBI Taxonomy" id="947166"/>
    <lineage>
        <taxon>Eukaryota</taxon>
        <taxon>Metazoa</taxon>
        <taxon>Ecdysozoa</taxon>
        <taxon>Tardigrada</taxon>
        <taxon>Eutardigrada</taxon>
        <taxon>Parachela</taxon>
        <taxon>Hypsibioidea</taxon>
        <taxon>Ramazzottiidae</taxon>
        <taxon>Ramazzottius</taxon>
    </lineage>
</organism>
<proteinExistence type="predicted"/>